<sequence length="1049" mass="113409">MTFTSKQLDWLKTAQQGAGEFEQNSERVAAKAGRLNDIMTKLDGDKETIREAQNFEVTLARNEKWFKLPGSGTKMPWMTGDMQTEIDTRADIRADSGEINAETLKKLNAAFERILARQAEMIAAKDKDGNDMFSEEDITRELWTPLVREGIIPSNLVPSRYSQFEKMFKGGSKIYEQKLEEHSETASKHENALEAIGFARDVVTLATAIGSNAITLANLNTVAEGAPDKDQISAKQEVLNNQKGQVTGDLRKSLNMDANASSEDVLKAAKEAGSYGDQLQKVSNIDNALNSLSDNLSKDANWVAEQRALFTATTTLLDTGLAAAEKGIVFSEQKGKTAADKLSFANEAGELIGEQIKNVLSAGAAFDKSASDRKGEDDHGNIFEGVSGLIDVAMAGGRVSEKILQATQAPDKEGAQEAVMSIIGTLADSLSTTISSGAQLSGTESSTPEIVGEALKAAMIATTDAGAATKALIDGDYQAFAEALTGGLANLASATGSDAIGDAISGKIQPDQGELTEEGEAETEGLTPQQILEKKLKLAGPSAGVQSVEKSMALLSDDDIMANVNALLTGGIGKLQKPGRDEKDAEIVKKNTAAALKKIEEQKTGNALADLKTKLADPKERKEYMDKIEKEAEEEHKALQQLIEEASSPEDPNDAKAVEKSLKAIDILLADIKASQMKMKMIETIANGGVKAVTTIFPVTGLAEAIRKLTMDAIALAKKSAEVEKWRKNVNLAEASNSVYYHAIKERHTQAAIQVSQKTLNTFFSVVGVAAEIARLADATQASAGISAGMNMGRALSDFGYKTYGRAKIIYGWKKYQEARKDPANRKAARAAIAGNSTLAKCVLAYGIVEEKDPIARQVGRNCGLTPEVLVSSTDVCSAVVRYFETLYSDDPVVLRRVPKVENWHPCTPDLTLKSWFLFKKAAITRAYPRMSQDSRLTPNIDRSIKELHNLCHGDPFKYPEVRDEQLSKPDGMKAVVEYATQVDTELENLKKALDAYSPVAAKPTDPKVEKWTAGERHSEMEAVVDAMSAQIELVHREITADLKLYNTA</sequence>
<protein>
    <submittedName>
        <fullName evidence="1">Uncharacterized protein</fullName>
    </submittedName>
</protein>
<evidence type="ECO:0000313" key="2">
    <source>
        <dbReference type="Proteomes" id="UP000183371"/>
    </source>
</evidence>
<accession>A0A1I6XRR9</accession>
<dbReference type="RefSeq" id="WP_008546409.1">
    <property type="nucleotide sequence ID" value="NZ_FPBD01000001.1"/>
</dbReference>
<name>A0A1I6XRR9_9HYPH</name>
<evidence type="ECO:0000313" key="1">
    <source>
        <dbReference type="EMBL" id="SFT40980.1"/>
    </source>
</evidence>
<keyword evidence="2" id="KW-1185">Reference proteome</keyword>
<dbReference type="AlphaFoldDB" id="A0A1I6XRR9"/>
<gene>
    <name evidence="1" type="ORF">SAMN05444141_101390</name>
</gene>
<dbReference type="EMBL" id="FPBD01000001">
    <property type="protein sequence ID" value="SFT40980.1"/>
    <property type="molecule type" value="Genomic_DNA"/>
</dbReference>
<organism evidence="1 2">
    <name type="scientific">Pseudovibrio denitrificans</name>
    <dbReference type="NCBI Taxonomy" id="258256"/>
    <lineage>
        <taxon>Bacteria</taxon>
        <taxon>Pseudomonadati</taxon>
        <taxon>Pseudomonadota</taxon>
        <taxon>Alphaproteobacteria</taxon>
        <taxon>Hyphomicrobiales</taxon>
        <taxon>Stappiaceae</taxon>
        <taxon>Pseudovibrio</taxon>
    </lineage>
</organism>
<reference evidence="2" key="1">
    <citation type="submission" date="2016-10" db="EMBL/GenBank/DDBJ databases">
        <authorList>
            <person name="Varghese N."/>
            <person name="Submissions S."/>
        </authorList>
    </citation>
    <scope>NUCLEOTIDE SEQUENCE [LARGE SCALE GENOMIC DNA]</scope>
    <source>
        <strain evidence="2">DSM 17465</strain>
    </source>
</reference>
<proteinExistence type="predicted"/>
<dbReference type="Proteomes" id="UP000183371">
    <property type="component" value="Unassembled WGS sequence"/>
</dbReference>